<keyword evidence="3" id="KW-1185">Reference proteome</keyword>
<accession>M3CY74</accession>
<dbReference type="Pfam" id="PF01918">
    <property type="entry name" value="Alba"/>
    <property type="match status" value="1"/>
</dbReference>
<dbReference type="eggNOG" id="ENOG502SW4P">
    <property type="taxonomic scope" value="Eukaryota"/>
</dbReference>
<dbReference type="OMA" id="MTIYISR"/>
<name>M3CY74_SPHMS</name>
<sequence length="170" mass="18248">MEFEESSLRGMYDLVTLGVAGGTQISSRTSAVLAKLLSTTTTGDETTKTSIVALTATSKAASKLISIVEIAKRELLARGQKVYQYNALGSRMTEIPRRTHVETVVTAENPAEEESDESEEDAFEVMGGVVAAAAPGQESEGMKKRNIPTLKIYLSTVSVKELKLAFGEQT</sequence>
<dbReference type="InterPro" id="IPR002775">
    <property type="entry name" value="DNA/RNA-bd_Alba-like"/>
</dbReference>
<dbReference type="Proteomes" id="UP000016931">
    <property type="component" value="Unassembled WGS sequence"/>
</dbReference>
<gene>
    <name evidence="2" type="ORF">SEPMUDRAFT_152251</name>
</gene>
<dbReference type="GO" id="GO:0003676">
    <property type="term" value="F:nucleic acid binding"/>
    <property type="evidence" value="ECO:0007669"/>
    <property type="project" value="InterPro"/>
</dbReference>
<evidence type="ECO:0000259" key="1">
    <source>
        <dbReference type="Pfam" id="PF01918"/>
    </source>
</evidence>
<organism evidence="2 3">
    <name type="scientific">Sphaerulina musiva (strain SO2202)</name>
    <name type="common">Poplar stem canker fungus</name>
    <name type="synonym">Septoria musiva</name>
    <dbReference type="NCBI Taxonomy" id="692275"/>
    <lineage>
        <taxon>Eukaryota</taxon>
        <taxon>Fungi</taxon>
        <taxon>Dikarya</taxon>
        <taxon>Ascomycota</taxon>
        <taxon>Pezizomycotina</taxon>
        <taxon>Dothideomycetes</taxon>
        <taxon>Dothideomycetidae</taxon>
        <taxon>Mycosphaerellales</taxon>
        <taxon>Mycosphaerellaceae</taxon>
        <taxon>Sphaerulina</taxon>
    </lineage>
</organism>
<evidence type="ECO:0000313" key="3">
    <source>
        <dbReference type="Proteomes" id="UP000016931"/>
    </source>
</evidence>
<reference evidence="2 3" key="1">
    <citation type="journal article" date="2012" name="PLoS Pathog.">
        <title>Diverse lifestyles and strategies of plant pathogenesis encoded in the genomes of eighteen Dothideomycetes fungi.</title>
        <authorList>
            <person name="Ohm R.A."/>
            <person name="Feau N."/>
            <person name="Henrissat B."/>
            <person name="Schoch C.L."/>
            <person name="Horwitz B.A."/>
            <person name="Barry K.W."/>
            <person name="Condon B.J."/>
            <person name="Copeland A.C."/>
            <person name="Dhillon B."/>
            <person name="Glaser F."/>
            <person name="Hesse C.N."/>
            <person name="Kosti I."/>
            <person name="LaButti K."/>
            <person name="Lindquist E.A."/>
            <person name="Lucas S."/>
            <person name="Salamov A.A."/>
            <person name="Bradshaw R.E."/>
            <person name="Ciuffetti L."/>
            <person name="Hamelin R.C."/>
            <person name="Kema G.H.J."/>
            <person name="Lawrence C."/>
            <person name="Scott J.A."/>
            <person name="Spatafora J.W."/>
            <person name="Turgeon B.G."/>
            <person name="de Wit P.J.G.M."/>
            <person name="Zhong S."/>
            <person name="Goodwin S.B."/>
            <person name="Grigoriev I.V."/>
        </authorList>
    </citation>
    <scope>NUCLEOTIDE SEQUENCE [LARGE SCALE GENOMIC DNA]</scope>
    <source>
        <strain evidence="2 3">SO2202</strain>
    </source>
</reference>
<proteinExistence type="predicted"/>
<dbReference type="EMBL" id="KB456271">
    <property type="protein sequence ID" value="EMF08636.1"/>
    <property type="molecule type" value="Genomic_DNA"/>
</dbReference>
<dbReference type="OrthoDB" id="424402at2759"/>
<protein>
    <recommendedName>
        <fullName evidence="1">DNA/RNA-binding protein Alba-like domain-containing protein</fullName>
    </recommendedName>
</protein>
<dbReference type="HOGENOM" id="CLU_137478_0_0_1"/>
<feature type="domain" description="DNA/RNA-binding protein Alba-like" evidence="1">
    <location>
        <begin position="19"/>
        <end position="89"/>
    </location>
</feature>
<dbReference type="RefSeq" id="XP_016756757.1">
    <property type="nucleotide sequence ID" value="XM_016907330.1"/>
</dbReference>
<evidence type="ECO:0000313" key="2">
    <source>
        <dbReference type="EMBL" id="EMF08636.1"/>
    </source>
</evidence>
<dbReference type="GeneID" id="27904467"/>
<dbReference type="AlphaFoldDB" id="M3CY74"/>